<dbReference type="GO" id="GO:0032259">
    <property type="term" value="P:methylation"/>
    <property type="evidence" value="ECO:0007669"/>
    <property type="project" value="UniProtKB-KW"/>
</dbReference>
<dbReference type="PANTHER" id="PTHR13393:SF0">
    <property type="entry name" value="RNA N6-ADENOSINE-METHYLTRANSFERASE METTL16"/>
    <property type="match status" value="1"/>
</dbReference>
<dbReference type="SUPFAM" id="SSF53335">
    <property type="entry name" value="S-adenosyl-L-methionine-dependent methyltransferases"/>
    <property type="match status" value="1"/>
</dbReference>
<dbReference type="GO" id="GO:0008168">
    <property type="term" value="F:methyltransferase activity"/>
    <property type="evidence" value="ECO:0007669"/>
    <property type="project" value="UniProtKB-KW"/>
</dbReference>
<evidence type="ECO:0000256" key="4">
    <source>
        <dbReference type="ARBA" id="ARBA00022679"/>
    </source>
</evidence>
<evidence type="ECO:0000256" key="2">
    <source>
        <dbReference type="ARBA" id="ARBA00022552"/>
    </source>
</evidence>
<evidence type="ECO:0000256" key="1">
    <source>
        <dbReference type="ARBA" id="ARBA00022490"/>
    </source>
</evidence>
<comment type="function">
    <text evidence="6">Specifically methylates the adenine in position 1618 of 23S rRNA.</text>
</comment>
<name>A0ABR4ZPS9_9FLAO</name>
<dbReference type="Proteomes" id="UP000031275">
    <property type="component" value="Unassembled WGS sequence"/>
</dbReference>
<dbReference type="InterPro" id="IPR029063">
    <property type="entry name" value="SAM-dependent_MTases_sf"/>
</dbReference>
<evidence type="ECO:0000313" key="7">
    <source>
        <dbReference type="EMBL" id="KIA83155.1"/>
    </source>
</evidence>
<evidence type="ECO:0000256" key="6">
    <source>
        <dbReference type="HAMAP-Rule" id="MF_01848"/>
    </source>
</evidence>
<dbReference type="NCBIfam" id="NF008725">
    <property type="entry name" value="PRK11727.1"/>
    <property type="match status" value="1"/>
</dbReference>
<dbReference type="EC" id="2.1.1.181" evidence="6"/>
<proteinExistence type="inferred from homology"/>
<dbReference type="InterPro" id="IPR016909">
    <property type="entry name" value="rRNA_lsu_MeTfrase_F"/>
</dbReference>
<dbReference type="Pfam" id="PF05971">
    <property type="entry name" value="Methyltransf_10"/>
    <property type="match status" value="1"/>
</dbReference>
<dbReference type="Gene3D" id="3.40.50.150">
    <property type="entry name" value="Vaccinia Virus protein VP39"/>
    <property type="match status" value="1"/>
</dbReference>
<dbReference type="RefSeq" id="WP_039343899.1">
    <property type="nucleotide sequence ID" value="NZ_JSYK01000003.1"/>
</dbReference>
<gene>
    <name evidence="6" type="primary">rlmF</name>
    <name evidence="7" type="ORF">OA84_06290</name>
</gene>
<evidence type="ECO:0000313" key="8">
    <source>
        <dbReference type="Proteomes" id="UP000031275"/>
    </source>
</evidence>
<keyword evidence="5 6" id="KW-0949">S-adenosyl-L-methionine</keyword>
<protein>
    <recommendedName>
        <fullName evidence="6">Ribosomal RNA large subunit methyltransferase F</fullName>
        <ecNumber evidence="6">2.1.1.181</ecNumber>
    </recommendedName>
    <alternativeName>
        <fullName evidence="6">23S rRNA mA1618 methyltransferase</fullName>
    </alternativeName>
    <alternativeName>
        <fullName evidence="6">rRNA adenine N-6-methyltransferase</fullName>
    </alternativeName>
</protein>
<reference evidence="7 8" key="1">
    <citation type="submission" date="2014-10" db="EMBL/GenBank/DDBJ databases">
        <title>Kaistella solincola genome.</title>
        <authorList>
            <person name="Newman J.D."/>
        </authorList>
    </citation>
    <scope>NUCLEOTIDE SEQUENCE [LARGE SCALE GENOMIC DNA]</scope>
    <source>
        <strain evidence="7 8">DSM 22468</strain>
    </source>
</reference>
<keyword evidence="4 6" id="KW-0808">Transferase</keyword>
<keyword evidence="8" id="KW-1185">Reference proteome</keyword>
<accession>A0ABR4ZPS9</accession>
<comment type="catalytic activity">
    <reaction evidence="6">
        <text>adenosine(1618) in 23S rRNA + S-adenosyl-L-methionine = N(6)-methyladenosine(1618) in 23S rRNA + S-adenosyl-L-homocysteine + H(+)</text>
        <dbReference type="Rhea" id="RHEA:16497"/>
        <dbReference type="Rhea" id="RHEA-COMP:10229"/>
        <dbReference type="Rhea" id="RHEA-COMP:10231"/>
        <dbReference type="ChEBI" id="CHEBI:15378"/>
        <dbReference type="ChEBI" id="CHEBI:57856"/>
        <dbReference type="ChEBI" id="CHEBI:59789"/>
        <dbReference type="ChEBI" id="CHEBI:74411"/>
        <dbReference type="ChEBI" id="CHEBI:74449"/>
        <dbReference type="EC" id="2.1.1.181"/>
    </reaction>
</comment>
<dbReference type="EMBL" id="JSYK01000003">
    <property type="protein sequence ID" value="KIA83155.1"/>
    <property type="molecule type" value="Genomic_DNA"/>
</dbReference>
<dbReference type="PIRSF" id="PIRSF029038">
    <property type="entry name" value="Mtase_YbiN_prd"/>
    <property type="match status" value="1"/>
</dbReference>
<comment type="subcellular location">
    <subcellularLocation>
        <location evidence="6">Cytoplasm</location>
    </subcellularLocation>
</comment>
<comment type="caution">
    <text evidence="7">The sequence shown here is derived from an EMBL/GenBank/DDBJ whole genome shotgun (WGS) entry which is preliminary data.</text>
</comment>
<dbReference type="HAMAP" id="MF_01848">
    <property type="entry name" value="23SrRNA_methyltr_F"/>
    <property type="match status" value="1"/>
</dbReference>
<organism evidence="7 8">
    <name type="scientific">Kaistella solincola</name>
    <dbReference type="NCBI Taxonomy" id="510955"/>
    <lineage>
        <taxon>Bacteria</taxon>
        <taxon>Pseudomonadati</taxon>
        <taxon>Bacteroidota</taxon>
        <taxon>Flavobacteriia</taxon>
        <taxon>Flavobacteriales</taxon>
        <taxon>Weeksellaceae</taxon>
        <taxon>Chryseobacterium group</taxon>
        <taxon>Kaistella</taxon>
    </lineage>
</organism>
<dbReference type="InterPro" id="IPR010286">
    <property type="entry name" value="METTL16/RlmF"/>
</dbReference>
<keyword evidence="1 6" id="KW-0963">Cytoplasm</keyword>
<keyword evidence="2 6" id="KW-0698">rRNA processing</keyword>
<evidence type="ECO:0000256" key="5">
    <source>
        <dbReference type="ARBA" id="ARBA00022691"/>
    </source>
</evidence>
<sequence>MSSEKNITKKARLHPRNKNREKYDLEALLKVQPDLEKHIKPNKYGEKSVNFANPAAVKLLNKALLHHYYGIEKWDFPNENLTPPIPGRADYIHFMADLVAQSNFGTMPDVEKITCLDIGIGASAVYPIIGVAEYGWNFIGSDIDEKSLDSARKIVEANPKLEDKITLRLQQNSENIFTGIISDSEKIDLTVCNPPFHATPEEAEKGSRRKVQNLVKKQVKKAELNFSGLQSELIYEGGEAAFIHKMMTESKEFLGNCFWFSTLVSKQSNLKGIYKTLNDLEVTGLKTIPLGTGNKSSRIIAWTFLTKEAQKNWRETRWRTK</sequence>
<dbReference type="PANTHER" id="PTHR13393">
    <property type="entry name" value="SAM-DEPENDENT METHYLTRANSFERASE"/>
    <property type="match status" value="1"/>
</dbReference>
<keyword evidence="3 6" id="KW-0489">Methyltransferase</keyword>
<dbReference type="CDD" id="cd02440">
    <property type="entry name" value="AdoMet_MTases"/>
    <property type="match status" value="1"/>
</dbReference>
<evidence type="ECO:0000256" key="3">
    <source>
        <dbReference type="ARBA" id="ARBA00022603"/>
    </source>
</evidence>
<comment type="similarity">
    <text evidence="6">Belongs to the methyltransferase superfamily. METTL16/RlmF family.</text>
</comment>